<evidence type="ECO:0000313" key="2">
    <source>
        <dbReference type="Proteomes" id="UP000295215"/>
    </source>
</evidence>
<accession>A0A4R7EXI2</accession>
<sequence>MFTRFDGYQSFLLMLDNDLEIQRNGIIERYQKHEILKFDSSDDVESYFLGMDFNLMIKKEIENVSLKIVKDKKLLMLVFYVYLLYFLPF</sequence>
<dbReference type="Proteomes" id="UP000295215">
    <property type="component" value="Unassembled WGS sequence"/>
</dbReference>
<dbReference type="EMBL" id="SOAG01000028">
    <property type="protein sequence ID" value="TDS53338.1"/>
    <property type="molecule type" value="Genomic_DNA"/>
</dbReference>
<dbReference type="AlphaFoldDB" id="A0A4R7EXI2"/>
<organism evidence="1 2">
    <name type="scientific">Myroides indicus</name>
    <dbReference type="NCBI Taxonomy" id="1323422"/>
    <lineage>
        <taxon>Bacteria</taxon>
        <taxon>Pseudomonadati</taxon>
        <taxon>Bacteroidota</taxon>
        <taxon>Flavobacteriia</taxon>
        <taxon>Flavobacteriales</taxon>
        <taxon>Flavobacteriaceae</taxon>
        <taxon>Myroides</taxon>
    </lineage>
</organism>
<protein>
    <submittedName>
        <fullName evidence="1">Uncharacterized protein</fullName>
    </submittedName>
</protein>
<reference evidence="1 2" key="1">
    <citation type="submission" date="2019-03" db="EMBL/GenBank/DDBJ databases">
        <title>Genomic Encyclopedia of Archaeal and Bacterial Type Strains, Phase II (KMG-II): from individual species to whole genera.</title>
        <authorList>
            <person name="Goeker M."/>
        </authorList>
    </citation>
    <scope>NUCLEOTIDE SEQUENCE [LARGE SCALE GENOMIC DNA]</scope>
    <source>
        <strain evidence="1 2">DSM 28213</strain>
    </source>
</reference>
<dbReference type="OrthoDB" id="9786443at2"/>
<gene>
    <name evidence="1" type="ORF">C8P70_12833</name>
</gene>
<evidence type="ECO:0000313" key="1">
    <source>
        <dbReference type="EMBL" id="TDS53338.1"/>
    </source>
</evidence>
<name>A0A4R7EXI2_9FLAO</name>
<dbReference type="RefSeq" id="WP_133713446.1">
    <property type="nucleotide sequence ID" value="NZ_SOAG01000028.1"/>
</dbReference>
<keyword evidence="2" id="KW-1185">Reference proteome</keyword>
<comment type="caution">
    <text evidence="1">The sequence shown here is derived from an EMBL/GenBank/DDBJ whole genome shotgun (WGS) entry which is preliminary data.</text>
</comment>
<proteinExistence type="predicted"/>